<reference evidence="4 5" key="1">
    <citation type="submission" date="2018-07" db="EMBL/GenBank/DDBJ databases">
        <title>Genomic Encyclopedia of Type Strains, Phase IV (KMG-IV): sequencing the most valuable type-strain genomes for metagenomic binning, comparative biology and taxonomic classification.</title>
        <authorList>
            <person name="Goeker M."/>
        </authorList>
    </citation>
    <scope>NUCLEOTIDE SEQUENCE [LARGE SCALE GENOMIC DNA]</scope>
    <source>
        <strain evidence="4 5">DSM 44290</strain>
    </source>
</reference>
<keyword evidence="2" id="KW-0812">Transmembrane</keyword>
<dbReference type="Pfam" id="PF13490">
    <property type="entry name" value="zf-HC2"/>
    <property type="match status" value="1"/>
</dbReference>
<feature type="transmembrane region" description="Helical" evidence="2">
    <location>
        <begin position="85"/>
        <end position="106"/>
    </location>
</feature>
<evidence type="ECO:0000256" key="2">
    <source>
        <dbReference type="SAM" id="Phobius"/>
    </source>
</evidence>
<feature type="transmembrane region" description="Helical" evidence="2">
    <location>
        <begin position="149"/>
        <end position="167"/>
    </location>
</feature>
<dbReference type="RefSeq" id="WP_068007066.1">
    <property type="nucleotide sequence ID" value="NZ_QQBC01000010.1"/>
</dbReference>
<sequence length="236" mass="25011">MNCDVCREALSARIDDEPEPVPSAQVDRHLEECRACTEWYAAATAATRTLRMRAAPVTPDLTDTILARAEFGGVTPRRRGLSLSALRMILLGIGAVQCALGLAQLVGHGVGVHADHEIGSHLFNESTAWSFALGAGMVWGALSVRAVTGLIAVFGSFAAVVSVFVAHDLLRHEMSATRAESHVVLLAGLLVLVLIQRRQRGEPPEVTAAPSPIAVPPGARTGRRTGHLRSTHDPAA</sequence>
<protein>
    <submittedName>
        <fullName evidence="4">Putative anti-sigma-YlaC factor YlaD</fullName>
    </submittedName>
</protein>
<feature type="region of interest" description="Disordered" evidence="1">
    <location>
        <begin position="203"/>
        <end position="236"/>
    </location>
</feature>
<evidence type="ECO:0000256" key="1">
    <source>
        <dbReference type="SAM" id="MobiDB-lite"/>
    </source>
</evidence>
<evidence type="ECO:0000313" key="4">
    <source>
        <dbReference type="EMBL" id="RDI63399.1"/>
    </source>
</evidence>
<feature type="domain" description="Putative zinc-finger" evidence="3">
    <location>
        <begin position="3"/>
        <end position="36"/>
    </location>
</feature>
<accession>A0A370HY67</accession>
<gene>
    <name evidence="4" type="ORF">DFR76_11096</name>
</gene>
<organism evidence="4 5">
    <name type="scientific">Nocardia pseudobrasiliensis</name>
    <dbReference type="NCBI Taxonomy" id="45979"/>
    <lineage>
        <taxon>Bacteria</taxon>
        <taxon>Bacillati</taxon>
        <taxon>Actinomycetota</taxon>
        <taxon>Actinomycetes</taxon>
        <taxon>Mycobacteriales</taxon>
        <taxon>Nocardiaceae</taxon>
        <taxon>Nocardia</taxon>
    </lineage>
</organism>
<dbReference type="InterPro" id="IPR027383">
    <property type="entry name" value="Znf_put"/>
</dbReference>
<keyword evidence="5" id="KW-1185">Reference proteome</keyword>
<proteinExistence type="predicted"/>
<name>A0A370HY67_9NOCA</name>
<dbReference type="AlphaFoldDB" id="A0A370HY67"/>
<comment type="caution">
    <text evidence="4">The sequence shown here is derived from an EMBL/GenBank/DDBJ whole genome shotgun (WGS) entry which is preliminary data.</text>
</comment>
<evidence type="ECO:0000259" key="3">
    <source>
        <dbReference type="Pfam" id="PF13490"/>
    </source>
</evidence>
<evidence type="ECO:0000313" key="5">
    <source>
        <dbReference type="Proteomes" id="UP000254869"/>
    </source>
</evidence>
<dbReference type="EMBL" id="QQBC01000010">
    <property type="protein sequence ID" value="RDI63399.1"/>
    <property type="molecule type" value="Genomic_DNA"/>
</dbReference>
<dbReference type="Proteomes" id="UP000254869">
    <property type="component" value="Unassembled WGS sequence"/>
</dbReference>
<keyword evidence="2" id="KW-0472">Membrane</keyword>
<dbReference type="STRING" id="1210086.GCA_001613105_07113"/>
<keyword evidence="2" id="KW-1133">Transmembrane helix</keyword>